<keyword evidence="4" id="KW-1185">Reference proteome</keyword>
<evidence type="ECO:0000256" key="2">
    <source>
        <dbReference type="SAM" id="Phobius"/>
    </source>
</evidence>
<dbReference type="OrthoDB" id="2008026at2"/>
<accession>A0A1M5ZDH4</accession>
<keyword evidence="2" id="KW-0812">Transmembrane</keyword>
<name>A0A1M5ZDH4_BUTFI</name>
<evidence type="ECO:0000256" key="1">
    <source>
        <dbReference type="SAM" id="MobiDB-lite"/>
    </source>
</evidence>
<evidence type="ECO:0000313" key="3">
    <source>
        <dbReference type="EMBL" id="SHI22053.1"/>
    </source>
</evidence>
<feature type="compositionally biased region" description="Acidic residues" evidence="1">
    <location>
        <begin position="566"/>
        <end position="575"/>
    </location>
</feature>
<dbReference type="GeneID" id="89509697"/>
<dbReference type="STRING" id="1121131.SAMN02745229_02138"/>
<feature type="transmembrane region" description="Helical" evidence="2">
    <location>
        <begin position="588"/>
        <end position="608"/>
    </location>
</feature>
<feature type="compositionally biased region" description="Acidic residues" evidence="1">
    <location>
        <begin position="149"/>
        <end position="167"/>
    </location>
</feature>
<dbReference type="AlphaFoldDB" id="A0A1M5ZDH4"/>
<feature type="region of interest" description="Disordered" evidence="1">
    <location>
        <begin position="240"/>
        <end position="268"/>
    </location>
</feature>
<feature type="compositionally biased region" description="Acidic residues" evidence="1">
    <location>
        <begin position="550"/>
        <end position="559"/>
    </location>
</feature>
<dbReference type="RefSeq" id="WP_073387628.1">
    <property type="nucleotide sequence ID" value="NZ_FQXK01000017.1"/>
</dbReference>
<organism evidence="3 4">
    <name type="scientific">Butyrivibrio fibrisolvens DSM 3071</name>
    <dbReference type="NCBI Taxonomy" id="1121131"/>
    <lineage>
        <taxon>Bacteria</taxon>
        <taxon>Bacillati</taxon>
        <taxon>Bacillota</taxon>
        <taxon>Clostridia</taxon>
        <taxon>Lachnospirales</taxon>
        <taxon>Lachnospiraceae</taxon>
        <taxon>Butyrivibrio</taxon>
    </lineage>
</organism>
<feature type="region of interest" description="Disordered" evidence="1">
    <location>
        <begin position="550"/>
        <end position="575"/>
    </location>
</feature>
<reference evidence="4" key="1">
    <citation type="submission" date="2016-11" db="EMBL/GenBank/DDBJ databases">
        <authorList>
            <person name="Varghese N."/>
            <person name="Submissions S."/>
        </authorList>
    </citation>
    <scope>NUCLEOTIDE SEQUENCE [LARGE SCALE GENOMIC DNA]</scope>
    <source>
        <strain evidence="4">DSM 3071</strain>
    </source>
</reference>
<protein>
    <submittedName>
        <fullName evidence="3">Uncharacterized protein</fullName>
    </submittedName>
</protein>
<feature type="compositionally biased region" description="Polar residues" evidence="1">
    <location>
        <begin position="240"/>
        <end position="262"/>
    </location>
</feature>
<proteinExistence type="predicted"/>
<dbReference type="Proteomes" id="UP000184278">
    <property type="component" value="Unassembled WGS sequence"/>
</dbReference>
<dbReference type="EMBL" id="FQXK01000017">
    <property type="protein sequence ID" value="SHI22053.1"/>
    <property type="molecule type" value="Genomic_DNA"/>
</dbReference>
<feature type="region of interest" description="Disordered" evidence="1">
    <location>
        <begin position="143"/>
        <end position="190"/>
    </location>
</feature>
<feature type="transmembrane region" description="Helical" evidence="2">
    <location>
        <begin position="323"/>
        <end position="343"/>
    </location>
</feature>
<gene>
    <name evidence="3" type="ORF">SAMN02745229_02138</name>
</gene>
<keyword evidence="2" id="KW-0472">Membrane</keyword>
<sequence>MTDNVDSRVPVTIDELRDYCNKSGISLYQLNFYLGSDHIGSNAHGIYKDYWTGDFIAYKNLEDGSKEVLYQGTDEAEGVKKLYDCLLNVLQNAEEQNASKRFGAEDKVYTEQEKLRSLIESINSKEENQASFGEDIYGEAGSNSFGYESYDEAGSESVEDESYDETDSNSYEDGSYSEEENSDAFGDSSYGEEENVDAFRNSLCGDTNKEPFENTYRSNQDSDRYVESIYRTDRRTSLFGDSSLGQNNSRKSRSVVDNNKSEGSWMDIKTPLMKAAPNEDAEESGKEKDVFEDAYSIEDVKDLKTGVVYFFSKLTYYLSRLCYYLSGIIFALSRVLIGVSHTLGKRVLELDKSYVNEKVTEENVEKINKAVETGFFDESGYDDKAQLLWDKTKFYTSRLFFHISKLSLQFSRYCYQTSDNVYDVEAEEKVSDRDNTVKAEDVIAGRERDNRADVYKDANRKTVVNEYADSKAADYKEVASKTSVNEYAQNQTIATKNDYTKGIVRERSEDNTYYAEPQRNLDSLIKGIDPDVEILKPESSSYDLSEIAEEYNDDDDDSLDSLVSPLDEDDSDYSDYNDDYENEWTNEYIMKFFFGLIALIIFLIYLMASTNSSGFNEYGRSISNSFSHIWNW</sequence>
<keyword evidence="2" id="KW-1133">Transmembrane helix</keyword>
<evidence type="ECO:0000313" key="4">
    <source>
        <dbReference type="Proteomes" id="UP000184278"/>
    </source>
</evidence>